<dbReference type="AlphaFoldDB" id="A0A1A9WA29"/>
<proteinExistence type="predicted"/>
<dbReference type="VEuPathDB" id="VectorBase:GBRI011867"/>
<keyword evidence="4" id="KW-1185">Reference proteome</keyword>
<dbReference type="SUPFAM" id="SSF56436">
    <property type="entry name" value="C-type lectin-like"/>
    <property type="match status" value="1"/>
</dbReference>
<evidence type="ECO:0000313" key="4">
    <source>
        <dbReference type="Proteomes" id="UP000091820"/>
    </source>
</evidence>
<evidence type="ECO:0000313" key="3">
    <source>
        <dbReference type="EnsemblMetazoa" id="GBRI011867-PA"/>
    </source>
</evidence>
<sequence>MGNIFKFVFHICLLTIWVFLTSGSKTETLVKPNEGISSNVSYVPYKNVGEKLLYFSEEMVTWFKANAICRTMKGHLVSIENYSVWNAINEHLKTKPKNYYWWISANDLDSEGKFIWANTGTPMDYAVWRQGEPNDREKNEDCVHLILENGRYEMNDFRCRYPINFICERESVDK</sequence>
<organism evidence="3 4">
    <name type="scientific">Glossina brevipalpis</name>
    <dbReference type="NCBI Taxonomy" id="37001"/>
    <lineage>
        <taxon>Eukaryota</taxon>
        <taxon>Metazoa</taxon>
        <taxon>Ecdysozoa</taxon>
        <taxon>Arthropoda</taxon>
        <taxon>Hexapoda</taxon>
        <taxon>Insecta</taxon>
        <taxon>Pterygota</taxon>
        <taxon>Neoptera</taxon>
        <taxon>Endopterygota</taxon>
        <taxon>Diptera</taxon>
        <taxon>Brachycera</taxon>
        <taxon>Muscomorpha</taxon>
        <taxon>Hippoboscoidea</taxon>
        <taxon>Glossinidae</taxon>
        <taxon>Glossina</taxon>
    </lineage>
</organism>
<dbReference type="PROSITE" id="PS50041">
    <property type="entry name" value="C_TYPE_LECTIN_2"/>
    <property type="match status" value="1"/>
</dbReference>
<accession>A0A1A9WA29</accession>
<protein>
    <submittedName>
        <fullName evidence="3">C-type lectin domain-containing protein</fullName>
    </submittedName>
</protein>
<feature type="signal peptide" evidence="1">
    <location>
        <begin position="1"/>
        <end position="23"/>
    </location>
</feature>
<evidence type="ECO:0000259" key="2">
    <source>
        <dbReference type="PROSITE" id="PS50041"/>
    </source>
</evidence>
<dbReference type="InterPro" id="IPR050111">
    <property type="entry name" value="C-type_lectin/snaclec_domain"/>
</dbReference>
<evidence type="ECO:0000256" key="1">
    <source>
        <dbReference type="SAM" id="SignalP"/>
    </source>
</evidence>
<dbReference type="Gene3D" id="3.10.100.10">
    <property type="entry name" value="Mannose-Binding Protein A, subunit A"/>
    <property type="match status" value="1"/>
</dbReference>
<dbReference type="SMART" id="SM00034">
    <property type="entry name" value="CLECT"/>
    <property type="match status" value="1"/>
</dbReference>
<dbReference type="PANTHER" id="PTHR22803">
    <property type="entry name" value="MANNOSE, PHOSPHOLIPASE, LECTIN RECEPTOR RELATED"/>
    <property type="match status" value="1"/>
</dbReference>
<reference evidence="3" key="2">
    <citation type="submission" date="2020-05" db="UniProtKB">
        <authorList>
            <consortium name="EnsemblMetazoa"/>
        </authorList>
    </citation>
    <scope>IDENTIFICATION</scope>
    <source>
        <strain evidence="3">IAEA</strain>
    </source>
</reference>
<reference evidence="4" key="1">
    <citation type="submission" date="2014-03" db="EMBL/GenBank/DDBJ databases">
        <authorList>
            <person name="Aksoy S."/>
            <person name="Warren W."/>
            <person name="Wilson R.K."/>
        </authorList>
    </citation>
    <scope>NUCLEOTIDE SEQUENCE [LARGE SCALE GENOMIC DNA]</scope>
    <source>
        <strain evidence="4">IAEA</strain>
    </source>
</reference>
<dbReference type="CDD" id="cd00037">
    <property type="entry name" value="CLECT"/>
    <property type="match status" value="1"/>
</dbReference>
<dbReference type="InterPro" id="IPR016187">
    <property type="entry name" value="CTDL_fold"/>
</dbReference>
<keyword evidence="1" id="KW-0732">Signal</keyword>
<feature type="domain" description="C-type lectin" evidence="2">
    <location>
        <begin position="48"/>
        <end position="168"/>
    </location>
</feature>
<dbReference type="InterPro" id="IPR001304">
    <property type="entry name" value="C-type_lectin-like"/>
</dbReference>
<feature type="chain" id="PRO_5008400131" evidence="1">
    <location>
        <begin position="24"/>
        <end position="174"/>
    </location>
</feature>
<dbReference type="InterPro" id="IPR016186">
    <property type="entry name" value="C-type_lectin-like/link_sf"/>
</dbReference>
<dbReference type="Pfam" id="PF00059">
    <property type="entry name" value="Lectin_C"/>
    <property type="match status" value="1"/>
</dbReference>
<dbReference type="Proteomes" id="UP000091820">
    <property type="component" value="Unassembled WGS sequence"/>
</dbReference>
<dbReference type="EnsemblMetazoa" id="GBRI011867-RA">
    <property type="protein sequence ID" value="GBRI011867-PA"/>
    <property type="gene ID" value="GBRI011867"/>
</dbReference>
<dbReference type="STRING" id="37001.A0A1A9WA29"/>
<name>A0A1A9WA29_9MUSC</name>